<protein>
    <submittedName>
        <fullName evidence="2 3">Secreted protein</fullName>
    </submittedName>
</protein>
<accession>A0A915CAK1</accession>
<name>A0A915CAK1_PARUN</name>
<evidence type="ECO:0000313" key="3">
    <source>
        <dbReference type="WBParaSite" id="PgR114_g020_t08"/>
    </source>
</evidence>
<evidence type="ECO:0000313" key="2">
    <source>
        <dbReference type="WBParaSite" id="PgR114_g020_t04"/>
    </source>
</evidence>
<keyword evidence="1" id="KW-1185">Reference proteome</keyword>
<evidence type="ECO:0000313" key="1">
    <source>
        <dbReference type="Proteomes" id="UP000887569"/>
    </source>
</evidence>
<dbReference type="AlphaFoldDB" id="A0A915CAK1"/>
<proteinExistence type="predicted"/>
<dbReference type="WBParaSite" id="PgR114_g020_t04">
    <property type="protein sequence ID" value="PgR114_g020_t04"/>
    <property type="gene ID" value="PgR114_g020"/>
</dbReference>
<sequence length="39" mass="4507">MVLFMMYLRCSFSHSFFPSCVGPPSILHFTCSTKLIHLK</sequence>
<dbReference type="WBParaSite" id="PgR114_g020_t08">
    <property type="protein sequence ID" value="PgR114_g020_t08"/>
    <property type="gene ID" value="PgR114_g020"/>
</dbReference>
<organism evidence="1 2">
    <name type="scientific">Parascaris univalens</name>
    <name type="common">Nematode worm</name>
    <dbReference type="NCBI Taxonomy" id="6257"/>
    <lineage>
        <taxon>Eukaryota</taxon>
        <taxon>Metazoa</taxon>
        <taxon>Ecdysozoa</taxon>
        <taxon>Nematoda</taxon>
        <taxon>Chromadorea</taxon>
        <taxon>Rhabditida</taxon>
        <taxon>Spirurina</taxon>
        <taxon>Ascaridomorpha</taxon>
        <taxon>Ascaridoidea</taxon>
        <taxon>Ascarididae</taxon>
        <taxon>Parascaris</taxon>
    </lineage>
</organism>
<dbReference type="Proteomes" id="UP000887569">
    <property type="component" value="Unplaced"/>
</dbReference>
<reference evidence="2 3" key="1">
    <citation type="submission" date="2022-11" db="UniProtKB">
        <authorList>
            <consortium name="WormBaseParasite"/>
        </authorList>
    </citation>
    <scope>IDENTIFICATION</scope>
</reference>